<dbReference type="AlphaFoldDB" id="A0A9P3Q196"/>
<accession>A0A9P3Q196</accession>
<gene>
    <name evidence="1" type="ORF">LshimejAT787_1802030</name>
</gene>
<organism evidence="1 2">
    <name type="scientific">Lyophyllum shimeji</name>
    <name type="common">Hon-shimeji</name>
    <name type="synonym">Tricholoma shimeji</name>
    <dbReference type="NCBI Taxonomy" id="47721"/>
    <lineage>
        <taxon>Eukaryota</taxon>
        <taxon>Fungi</taxon>
        <taxon>Dikarya</taxon>
        <taxon>Basidiomycota</taxon>
        <taxon>Agaricomycotina</taxon>
        <taxon>Agaricomycetes</taxon>
        <taxon>Agaricomycetidae</taxon>
        <taxon>Agaricales</taxon>
        <taxon>Tricholomatineae</taxon>
        <taxon>Lyophyllaceae</taxon>
        <taxon>Lyophyllum</taxon>
    </lineage>
</organism>
<evidence type="ECO:0000313" key="1">
    <source>
        <dbReference type="EMBL" id="GLB44866.1"/>
    </source>
</evidence>
<sequence length="100" mass="11251">MPERHQDPPVSASDIPRALQLFESWLRAGYGQSLTQLDSEPPFCIFPRSSSQATPPLTFSFERLVLTVTACIRSASSFFTSDQYPCSFPRFLLLLAFLCD</sequence>
<protein>
    <submittedName>
        <fullName evidence="1">Uncharacterized protein</fullName>
    </submittedName>
</protein>
<name>A0A9P3Q196_LYOSH</name>
<comment type="caution">
    <text evidence="1">The sequence shown here is derived from an EMBL/GenBank/DDBJ whole genome shotgun (WGS) entry which is preliminary data.</text>
</comment>
<dbReference type="Proteomes" id="UP001063166">
    <property type="component" value="Unassembled WGS sequence"/>
</dbReference>
<evidence type="ECO:0000313" key="2">
    <source>
        <dbReference type="Proteomes" id="UP001063166"/>
    </source>
</evidence>
<reference evidence="1" key="1">
    <citation type="submission" date="2022-07" db="EMBL/GenBank/DDBJ databases">
        <title>The genome of Lyophyllum shimeji provides insight into the initial evolution of ectomycorrhizal fungal genome.</title>
        <authorList>
            <person name="Kobayashi Y."/>
            <person name="Shibata T."/>
            <person name="Hirakawa H."/>
            <person name="Shigenobu S."/>
            <person name="Nishiyama T."/>
            <person name="Yamada A."/>
            <person name="Hasebe M."/>
            <person name="Kawaguchi M."/>
        </authorList>
    </citation>
    <scope>NUCLEOTIDE SEQUENCE</scope>
    <source>
        <strain evidence="1">AT787</strain>
    </source>
</reference>
<dbReference type="EMBL" id="BRPK01000018">
    <property type="protein sequence ID" value="GLB44866.1"/>
    <property type="molecule type" value="Genomic_DNA"/>
</dbReference>
<keyword evidence="2" id="KW-1185">Reference proteome</keyword>
<proteinExistence type="predicted"/>